<dbReference type="GO" id="GO:0006353">
    <property type="term" value="P:DNA-templated transcription termination"/>
    <property type="evidence" value="ECO:0007669"/>
    <property type="project" value="UniProtKB-KW"/>
</dbReference>
<dbReference type="Pfam" id="PF02536">
    <property type="entry name" value="mTERF"/>
    <property type="match status" value="2"/>
</dbReference>
<dbReference type="GO" id="GO:0003676">
    <property type="term" value="F:nucleic acid binding"/>
    <property type="evidence" value="ECO:0007669"/>
    <property type="project" value="InterPro"/>
</dbReference>
<sequence>MFGLLEDEICSVFKRFPPCIGSSAETVKNKTEFLVKEMNWLKKAVIVFPHVFGYSFEKRIVPRCTVIKALMSKRLLGSELPPMSSVLSCTDQMFLKRSIELQKWCNWSVSVKLAQNVFSVFSISISSASTVSHKDGRKGKTFTVSYLVDTLGLTTKLAESISRKVSFEKKGNPDSVLNLLNGYGFTDSQRFEASLKKVVDKGFDPTSSKFVQALHVVYRSSDKTIEEKVDVYKRLGFAAGDVWEMFKKWPFALKFSEKKITQTFETLKRCGLLENEVMSLLKRNPQFIRISEENIVSSVETLMGLGFSRDEFALMIKRYPQCIGFSAETVKKKTGFLVKKMKWPLKSLVSHPQVFGYSMEKRIVRRCNVIEALMSKGLLGDGSELTPMSSVLACTDETFLNRYVRKHDDKELVPELMAIFTRVHKAGLEQ</sequence>
<dbReference type="InterPro" id="IPR038538">
    <property type="entry name" value="MTERF_sf"/>
</dbReference>
<proteinExistence type="inferred from homology"/>
<keyword evidence="5" id="KW-1185">Reference proteome</keyword>
<accession>A0AAU9RQL3</accession>
<evidence type="ECO:0000256" key="1">
    <source>
        <dbReference type="ARBA" id="ARBA00007692"/>
    </source>
</evidence>
<gene>
    <name evidence="4" type="ORF">TAV2_LOCUS5994</name>
</gene>
<dbReference type="InterPro" id="IPR003690">
    <property type="entry name" value="MTERF"/>
</dbReference>
<keyword evidence="2" id="KW-0806">Transcription termination</keyword>
<dbReference type="EMBL" id="OU466858">
    <property type="protein sequence ID" value="CAH2047975.1"/>
    <property type="molecule type" value="Genomic_DNA"/>
</dbReference>
<evidence type="ECO:0000256" key="2">
    <source>
        <dbReference type="ARBA" id="ARBA00022472"/>
    </source>
</evidence>
<dbReference type="PANTHER" id="PTHR13068">
    <property type="entry name" value="CGI-12 PROTEIN-RELATED"/>
    <property type="match status" value="1"/>
</dbReference>
<evidence type="ECO:0000256" key="3">
    <source>
        <dbReference type="ARBA" id="ARBA00022946"/>
    </source>
</evidence>
<protein>
    <recommendedName>
        <fullName evidence="6">Mitochondrial transcription termination factor family protein</fullName>
    </recommendedName>
</protein>
<dbReference type="PANTHER" id="PTHR13068:SF133">
    <property type="entry name" value="MITOCHONDRIAL TRANSCRIPTION TERMINATION FACTOR FAMILY PROTEIN"/>
    <property type="match status" value="1"/>
</dbReference>
<dbReference type="GO" id="GO:0005737">
    <property type="term" value="C:cytoplasm"/>
    <property type="evidence" value="ECO:0007669"/>
    <property type="project" value="UniProtKB-ARBA"/>
</dbReference>
<evidence type="ECO:0008006" key="6">
    <source>
        <dbReference type="Google" id="ProtNLM"/>
    </source>
</evidence>
<keyword evidence="3" id="KW-0809">Transit peptide</keyword>
<dbReference type="FunFam" id="1.25.70.10:FF:000033">
    <property type="entry name" value="F19K23.4 protein"/>
    <property type="match status" value="1"/>
</dbReference>
<evidence type="ECO:0000313" key="5">
    <source>
        <dbReference type="Proteomes" id="UP000836841"/>
    </source>
</evidence>
<evidence type="ECO:0000313" key="4">
    <source>
        <dbReference type="EMBL" id="CAH2047975.1"/>
    </source>
</evidence>
<comment type="similarity">
    <text evidence="1">Belongs to the mTERF family.</text>
</comment>
<name>A0AAU9RQL3_THLAR</name>
<organism evidence="4 5">
    <name type="scientific">Thlaspi arvense</name>
    <name type="common">Field penny-cress</name>
    <dbReference type="NCBI Taxonomy" id="13288"/>
    <lineage>
        <taxon>Eukaryota</taxon>
        <taxon>Viridiplantae</taxon>
        <taxon>Streptophyta</taxon>
        <taxon>Embryophyta</taxon>
        <taxon>Tracheophyta</taxon>
        <taxon>Spermatophyta</taxon>
        <taxon>Magnoliopsida</taxon>
        <taxon>eudicotyledons</taxon>
        <taxon>Gunneridae</taxon>
        <taxon>Pentapetalae</taxon>
        <taxon>rosids</taxon>
        <taxon>malvids</taxon>
        <taxon>Brassicales</taxon>
        <taxon>Brassicaceae</taxon>
        <taxon>Thlaspideae</taxon>
        <taxon>Thlaspi</taxon>
    </lineage>
</organism>
<dbReference type="Proteomes" id="UP000836841">
    <property type="component" value="Chromosome 2"/>
</dbReference>
<keyword evidence="2" id="KW-0805">Transcription regulation</keyword>
<dbReference type="AlphaFoldDB" id="A0AAU9RQL3"/>
<reference evidence="4 5" key="1">
    <citation type="submission" date="2022-03" db="EMBL/GenBank/DDBJ databases">
        <authorList>
            <person name="Nunn A."/>
            <person name="Chopra R."/>
            <person name="Nunn A."/>
            <person name="Contreras Garrido A."/>
        </authorList>
    </citation>
    <scope>NUCLEOTIDE SEQUENCE [LARGE SCALE GENOMIC DNA]</scope>
</reference>
<dbReference type="SMART" id="SM00733">
    <property type="entry name" value="Mterf"/>
    <property type="match status" value="7"/>
</dbReference>
<dbReference type="Gene3D" id="1.25.70.10">
    <property type="entry name" value="Transcription termination factor 3, mitochondrial"/>
    <property type="match status" value="2"/>
</dbReference>
<keyword evidence="2" id="KW-0804">Transcription</keyword>